<comment type="caution">
    <text evidence="3">The sequence shown here is derived from an EMBL/GenBank/DDBJ whole genome shotgun (WGS) entry which is preliminary data.</text>
</comment>
<dbReference type="InterPro" id="IPR036938">
    <property type="entry name" value="PAP2/HPO_sf"/>
</dbReference>
<dbReference type="RefSeq" id="WP_247066758.1">
    <property type="nucleotide sequence ID" value="NZ_CP094848.1"/>
</dbReference>
<protein>
    <submittedName>
        <fullName evidence="3">Phosphatase PAP2 family protein</fullName>
    </submittedName>
</protein>
<feature type="transmembrane region" description="Helical" evidence="1">
    <location>
        <begin position="101"/>
        <end position="121"/>
    </location>
</feature>
<dbReference type="SMART" id="SM00014">
    <property type="entry name" value="acidPPc"/>
    <property type="match status" value="1"/>
</dbReference>
<evidence type="ECO:0000259" key="2">
    <source>
        <dbReference type="SMART" id="SM00014"/>
    </source>
</evidence>
<keyword evidence="1" id="KW-0812">Transmembrane</keyword>
<dbReference type="Gene3D" id="1.20.144.10">
    <property type="entry name" value="Phosphatidic acid phosphatase type 2/haloperoxidase"/>
    <property type="match status" value="1"/>
</dbReference>
<feature type="domain" description="Phosphatidic acid phosphatase type 2/haloperoxidase" evidence="2">
    <location>
        <begin position="38"/>
        <end position="142"/>
    </location>
</feature>
<accession>A0AAW5EPP0</accession>
<feature type="transmembrane region" description="Helical" evidence="1">
    <location>
        <begin position="74"/>
        <end position="94"/>
    </location>
</feature>
<dbReference type="Proteomes" id="UP001202887">
    <property type="component" value="Unassembled WGS sequence"/>
</dbReference>
<evidence type="ECO:0000256" key="1">
    <source>
        <dbReference type="SAM" id="Phobius"/>
    </source>
</evidence>
<keyword evidence="1" id="KW-0472">Membrane</keyword>
<evidence type="ECO:0000313" key="4">
    <source>
        <dbReference type="Proteomes" id="UP001202887"/>
    </source>
</evidence>
<dbReference type="Pfam" id="PF01569">
    <property type="entry name" value="PAP2"/>
    <property type="match status" value="1"/>
</dbReference>
<gene>
    <name evidence="3" type="ORF">K1W68_06870</name>
</gene>
<reference evidence="3" key="1">
    <citation type="journal article" date="2021" name="Polymers (Basel)">
        <title>Highly Stretchable Bacterial Cellulose Produced by Komagataeibacter hansenii SI1.</title>
        <authorList>
            <person name="Cielecka I."/>
            <person name="Ryngajllo M."/>
            <person name="Maniukiewicz W."/>
            <person name="Bielecki S."/>
        </authorList>
    </citation>
    <scope>NUCLEOTIDE SEQUENCE</scope>
    <source>
        <strain evidence="3">SI1</strain>
    </source>
</reference>
<feature type="transmembrane region" description="Helical" evidence="1">
    <location>
        <begin position="42"/>
        <end position="62"/>
    </location>
</feature>
<reference evidence="3" key="2">
    <citation type="submission" date="2022-03" db="EMBL/GenBank/DDBJ databases">
        <authorList>
            <person name="Ryngajllo M."/>
            <person name="Jacek P."/>
            <person name="Kubiak K."/>
        </authorList>
    </citation>
    <scope>NUCLEOTIDE SEQUENCE</scope>
    <source>
        <strain evidence="3">SI1</strain>
    </source>
</reference>
<dbReference type="AlphaFoldDB" id="A0AAW5EPP0"/>
<dbReference type="SUPFAM" id="SSF48317">
    <property type="entry name" value="Acid phosphatase/Vanadium-dependent haloperoxidase"/>
    <property type="match status" value="1"/>
</dbReference>
<evidence type="ECO:0000313" key="3">
    <source>
        <dbReference type="EMBL" id="MCJ8353709.1"/>
    </source>
</evidence>
<dbReference type="EMBL" id="JAIBCX010000013">
    <property type="protein sequence ID" value="MCJ8353709.1"/>
    <property type="molecule type" value="Genomic_DNA"/>
</dbReference>
<organism evidence="3 4">
    <name type="scientific">Novacetimonas hansenii</name>
    <name type="common">Komagataeibacter hansenii</name>
    <dbReference type="NCBI Taxonomy" id="436"/>
    <lineage>
        <taxon>Bacteria</taxon>
        <taxon>Pseudomonadati</taxon>
        <taxon>Pseudomonadota</taxon>
        <taxon>Alphaproteobacteria</taxon>
        <taxon>Acetobacterales</taxon>
        <taxon>Acetobacteraceae</taxon>
        <taxon>Novacetimonas</taxon>
    </lineage>
</organism>
<keyword evidence="1" id="KW-1133">Transmembrane helix</keyword>
<proteinExistence type="predicted"/>
<feature type="transmembrane region" description="Helical" evidence="1">
    <location>
        <begin position="127"/>
        <end position="145"/>
    </location>
</feature>
<dbReference type="InterPro" id="IPR000326">
    <property type="entry name" value="PAP2/HPO"/>
</dbReference>
<feature type="transmembrane region" description="Helical" evidence="1">
    <location>
        <begin position="152"/>
        <end position="172"/>
    </location>
</feature>
<sequence>MHETGWKKMHVLTNAGDQALMIPMEVGVLFVFMLCRCWRMAVAWAVMVLAGSGVMLLLKLYFEACGPARHRVLYSPSGHTMAATMVYGGLLSLTRLDRVSLAVGVLAIAVLEGWTRVALGYHTVVEVMVGGGIGIVMVAGFVAWTPPRQTKFRPILSVLFVVMIVAISMHGWHPNIERTIQSASRLYFSKWECKKPPLHE</sequence>
<name>A0AAW5EPP0_NOVHA</name>